<evidence type="ECO:0000259" key="2">
    <source>
        <dbReference type="PROSITE" id="PS50848"/>
    </source>
</evidence>
<dbReference type="PANTHER" id="PTHR19308">
    <property type="entry name" value="PHOSPHATIDYLCHOLINE TRANSFER PROTEIN"/>
    <property type="match status" value="1"/>
</dbReference>
<dbReference type="InterPro" id="IPR051213">
    <property type="entry name" value="START_lipid_transfer"/>
</dbReference>
<comment type="caution">
    <text evidence="3">The sequence shown here is derived from an EMBL/GenBank/DDBJ whole genome shotgun (WGS) entry which is preliminary data.</text>
</comment>
<proteinExistence type="predicted"/>
<protein>
    <recommendedName>
        <fullName evidence="2">START domain-containing protein</fullName>
    </recommendedName>
</protein>
<evidence type="ECO:0000313" key="3">
    <source>
        <dbReference type="EMBL" id="CAL8138792.1"/>
    </source>
</evidence>
<feature type="region of interest" description="Disordered" evidence="1">
    <location>
        <begin position="389"/>
        <end position="470"/>
    </location>
</feature>
<dbReference type="Gene3D" id="3.30.530.20">
    <property type="match status" value="1"/>
</dbReference>
<organism evidence="3 4">
    <name type="scientific">Orchesella dallaii</name>
    <dbReference type="NCBI Taxonomy" id="48710"/>
    <lineage>
        <taxon>Eukaryota</taxon>
        <taxon>Metazoa</taxon>
        <taxon>Ecdysozoa</taxon>
        <taxon>Arthropoda</taxon>
        <taxon>Hexapoda</taxon>
        <taxon>Collembola</taxon>
        <taxon>Entomobryomorpha</taxon>
        <taxon>Entomobryoidea</taxon>
        <taxon>Orchesellidae</taxon>
        <taxon>Orchesellinae</taxon>
        <taxon>Orchesella</taxon>
    </lineage>
</organism>
<dbReference type="InterPro" id="IPR023393">
    <property type="entry name" value="START-like_dom_sf"/>
</dbReference>
<dbReference type="PROSITE" id="PS50848">
    <property type="entry name" value="START"/>
    <property type="match status" value="1"/>
</dbReference>
<dbReference type="InterPro" id="IPR002913">
    <property type="entry name" value="START_lipid-bd_dom"/>
</dbReference>
<feature type="compositionally biased region" description="Low complexity" evidence="1">
    <location>
        <begin position="412"/>
        <end position="456"/>
    </location>
</feature>
<dbReference type="Proteomes" id="UP001642540">
    <property type="component" value="Unassembled WGS sequence"/>
</dbReference>
<dbReference type="SUPFAM" id="SSF55961">
    <property type="entry name" value="Bet v1-like"/>
    <property type="match status" value="1"/>
</dbReference>
<dbReference type="Pfam" id="PF01852">
    <property type="entry name" value="START"/>
    <property type="match status" value="1"/>
</dbReference>
<sequence length="485" mass="55482">MNGKISHLITFRPQHHTSNRFTSNYIHNTPQWKFVVEKLKRDFPNATNFLLNATHRLEYFRTFQNGLKMIASFIGKECSPIFAQRAFRGYRMLQLHSKLWSYNRSPVSKRALLSFVILSFCHANKTLKQSIEEEELRSHLNDLEFLHELTEATVVCPGCKDRLVVDKKIHGVEYCHCPNTKSAYNRKIDGYAWVPFVETPDLLVWRQPHPDLPGLFIYKVYGYYDDISAEDFLDVQLDIEYRKKWDDTALQLEIVEKDAVSMSEVIYWEMRWPRMFSNRDYLFTRRHVVEKAKDNMVIMSRAMTHPNVPERKGVHRVTEYWSVMQIRGPRGLSQPGVEFGLTYFDNPGLSLPTWLTNWAAMTGIPDFLEKQRHAARVRRHLGTAVESIAVSSQSTYSDNKKMTKGSSPAEQSAALGSISSLPSSPSAAGISISTSDSSSDNINSNTSNISTSTTAPPSSPPNSQQEGKNELLSQFFKEQILDVHS</sequence>
<accession>A0ABP1RY45</accession>
<evidence type="ECO:0000256" key="1">
    <source>
        <dbReference type="SAM" id="MobiDB-lite"/>
    </source>
</evidence>
<dbReference type="EMBL" id="CAXLJM020000124">
    <property type="protein sequence ID" value="CAL8138792.1"/>
    <property type="molecule type" value="Genomic_DNA"/>
</dbReference>
<dbReference type="SMART" id="SM00234">
    <property type="entry name" value="START"/>
    <property type="match status" value="1"/>
</dbReference>
<dbReference type="PANTHER" id="PTHR19308:SF8">
    <property type="entry name" value="STAR-RELATED LIPID TRANSFER PROTEIN 7, MITOCHONDRIAL"/>
    <property type="match status" value="1"/>
</dbReference>
<name>A0ABP1RY45_9HEXA</name>
<keyword evidence="4" id="KW-1185">Reference proteome</keyword>
<reference evidence="3 4" key="1">
    <citation type="submission" date="2024-08" db="EMBL/GenBank/DDBJ databases">
        <authorList>
            <person name="Cucini C."/>
            <person name="Frati F."/>
        </authorList>
    </citation>
    <scope>NUCLEOTIDE SEQUENCE [LARGE SCALE GENOMIC DNA]</scope>
</reference>
<gene>
    <name evidence="3" type="ORF">ODALV1_LOCUS27534</name>
</gene>
<feature type="domain" description="START" evidence="2">
    <location>
        <begin position="193"/>
        <end position="380"/>
    </location>
</feature>
<evidence type="ECO:0000313" key="4">
    <source>
        <dbReference type="Proteomes" id="UP001642540"/>
    </source>
</evidence>